<evidence type="ECO:0000313" key="3">
    <source>
        <dbReference type="Proteomes" id="UP000285060"/>
    </source>
</evidence>
<protein>
    <recommendedName>
        <fullName evidence="4">Cyclic nucleotide-binding domain-containing protein</fullName>
    </recommendedName>
</protein>
<comment type="caution">
    <text evidence="2">The sequence shown here is derived from an EMBL/GenBank/DDBJ whole genome shotgun (WGS) entry which is preliminary data.</text>
</comment>
<dbReference type="EMBL" id="QUSY01000302">
    <property type="protein sequence ID" value="RHY30550.1"/>
    <property type="molecule type" value="Genomic_DNA"/>
</dbReference>
<sequence>MAAPPPIHQYPPGGMYVSYAVHPQQVPYGSEYPHQYVYQIAPQQQQQQPPPHQQGGAVDPRTNLPPAPLQGYTQQQPMYHHHQLGPQHHPIYQQPGAMVPPPGSNGGSWVHRDLCAQVCAVRLTASTVLFQEDDDGGFVYFLLVGRINLFKHNLVKPDTSDGSRPTVETFLKSVPVENVHTEAALLDLDNLRQQTVDAEETPMYTLRAGAEFGHQGRFRHLARYCSKSRGTSGTHERSVVQVPGQAHEGLLVVRRGMCKLITHNSSMLGSRRPRGACLATKTGVKKSHQHNALHTYTTMEHEDSPMAFFHANQALTRHLLAVPSSLRLETVHKRLGARDFVGEESFLSNESNRRVHATHTFVTDSECELLYLRKADFFSDTSYYTRQRVRANIQRTAAEDPPSPTHPPNQQDRDEVKWEAYKQKLVHEVLHKRG</sequence>
<keyword evidence="3" id="KW-1185">Reference proteome</keyword>
<name>A0A3R6VYB9_9STRA</name>
<feature type="region of interest" description="Disordered" evidence="1">
    <location>
        <begin position="42"/>
        <end position="105"/>
    </location>
</feature>
<dbReference type="AlphaFoldDB" id="A0A3R6VYB9"/>
<dbReference type="InterPro" id="IPR014710">
    <property type="entry name" value="RmlC-like_jellyroll"/>
</dbReference>
<proteinExistence type="predicted"/>
<evidence type="ECO:0008006" key="4">
    <source>
        <dbReference type="Google" id="ProtNLM"/>
    </source>
</evidence>
<dbReference type="SUPFAM" id="SSF51206">
    <property type="entry name" value="cAMP-binding domain-like"/>
    <property type="match status" value="1"/>
</dbReference>
<dbReference type="Gene3D" id="2.60.120.10">
    <property type="entry name" value="Jelly Rolls"/>
    <property type="match status" value="1"/>
</dbReference>
<organism evidence="2 3">
    <name type="scientific">Aphanomyces invadans</name>
    <dbReference type="NCBI Taxonomy" id="157072"/>
    <lineage>
        <taxon>Eukaryota</taxon>
        <taxon>Sar</taxon>
        <taxon>Stramenopiles</taxon>
        <taxon>Oomycota</taxon>
        <taxon>Saprolegniomycetes</taxon>
        <taxon>Saprolegniales</taxon>
        <taxon>Verrucalvaceae</taxon>
        <taxon>Aphanomyces</taxon>
    </lineage>
</organism>
<evidence type="ECO:0000256" key="1">
    <source>
        <dbReference type="SAM" id="MobiDB-lite"/>
    </source>
</evidence>
<dbReference type="Proteomes" id="UP000285060">
    <property type="component" value="Unassembled WGS sequence"/>
</dbReference>
<gene>
    <name evidence="2" type="ORF">DYB32_004221</name>
</gene>
<evidence type="ECO:0000313" key="2">
    <source>
        <dbReference type="EMBL" id="RHY30550.1"/>
    </source>
</evidence>
<feature type="region of interest" description="Disordered" evidence="1">
    <location>
        <begin position="394"/>
        <end position="417"/>
    </location>
</feature>
<reference evidence="2 3" key="1">
    <citation type="submission" date="2018-08" db="EMBL/GenBank/DDBJ databases">
        <title>Aphanomyces genome sequencing and annotation.</title>
        <authorList>
            <person name="Minardi D."/>
            <person name="Oidtmann B."/>
            <person name="Van Der Giezen M."/>
            <person name="Studholme D.J."/>
        </authorList>
    </citation>
    <scope>NUCLEOTIDE SEQUENCE [LARGE SCALE GENOMIC DNA]</scope>
    <source>
        <strain evidence="2 3">NJM0002</strain>
    </source>
</reference>
<dbReference type="InterPro" id="IPR018490">
    <property type="entry name" value="cNMP-bd_dom_sf"/>
</dbReference>
<dbReference type="VEuPathDB" id="FungiDB:H310_03401"/>
<accession>A0A3R6VYB9</accession>